<evidence type="ECO:0000256" key="1">
    <source>
        <dbReference type="SAM" id="Phobius"/>
    </source>
</evidence>
<feature type="transmembrane region" description="Helical" evidence="1">
    <location>
        <begin position="51"/>
        <end position="72"/>
    </location>
</feature>
<accession>A0ABP6QBR9</accession>
<name>A0ABP6QBR9_9ACTN</name>
<dbReference type="EMBL" id="BAAAUV010000008">
    <property type="protein sequence ID" value="GAA3216254.1"/>
    <property type="molecule type" value="Genomic_DNA"/>
</dbReference>
<keyword evidence="1" id="KW-0812">Transmembrane</keyword>
<gene>
    <name evidence="2" type="ORF">GCM10010468_38200</name>
</gene>
<keyword evidence="3" id="KW-1185">Reference proteome</keyword>
<organism evidence="2 3">
    <name type="scientific">Actinocorallia longicatena</name>
    <dbReference type="NCBI Taxonomy" id="111803"/>
    <lineage>
        <taxon>Bacteria</taxon>
        <taxon>Bacillati</taxon>
        <taxon>Actinomycetota</taxon>
        <taxon>Actinomycetes</taxon>
        <taxon>Streptosporangiales</taxon>
        <taxon>Thermomonosporaceae</taxon>
        <taxon>Actinocorallia</taxon>
    </lineage>
</organism>
<protein>
    <recommendedName>
        <fullName evidence="4">DUF485 domain-containing protein</fullName>
    </recommendedName>
</protein>
<keyword evidence="1" id="KW-1133">Transmembrane helix</keyword>
<sequence length="123" mass="13640">MSGGRQRVVVEHPRARQARVTRWSVARDIGEQTELGELFVRSLVRAQLRQALRAAGIVLVIVAGGPLLLAGVPGAARLRLLGLPASWLLLALCVQPVWIATAFWQVRRAERIEEEFARVVERS</sequence>
<dbReference type="RefSeq" id="WP_344829878.1">
    <property type="nucleotide sequence ID" value="NZ_BAAAUV010000008.1"/>
</dbReference>
<proteinExistence type="predicted"/>
<evidence type="ECO:0000313" key="2">
    <source>
        <dbReference type="EMBL" id="GAA3216254.1"/>
    </source>
</evidence>
<keyword evidence="1" id="KW-0472">Membrane</keyword>
<evidence type="ECO:0000313" key="3">
    <source>
        <dbReference type="Proteomes" id="UP001501237"/>
    </source>
</evidence>
<comment type="caution">
    <text evidence="2">The sequence shown here is derived from an EMBL/GenBank/DDBJ whole genome shotgun (WGS) entry which is preliminary data.</text>
</comment>
<reference evidence="3" key="1">
    <citation type="journal article" date="2019" name="Int. J. Syst. Evol. Microbiol.">
        <title>The Global Catalogue of Microorganisms (GCM) 10K type strain sequencing project: providing services to taxonomists for standard genome sequencing and annotation.</title>
        <authorList>
            <consortium name="The Broad Institute Genomics Platform"/>
            <consortium name="The Broad Institute Genome Sequencing Center for Infectious Disease"/>
            <person name="Wu L."/>
            <person name="Ma J."/>
        </authorList>
    </citation>
    <scope>NUCLEOTIDE SEQUENCE [LARGE SCALE GENOMIC DNA]</scope>
    <source>
        <strain evidence="3">JCM 9377</strain>
    </source>
</reference>
<dbReference type="Proteomes" id="UP001501237">
    <property type="component" value="Unassembled WGS sequence"/>
</dbReference>
<evidence type="ECO:0008006" key="4">
    <source>
        <dbReference type="Google" id="ProtNLM"/>
    </source>
</evidence>
<feature type="transmembrane region" description="Helical" evidence="1">
    <location>
        <begin position="84"/>
        <end position="104"/>
    </location>
</feature>